<evidence type="ECO:0000313" key="1">
    <source>
        <dbReference type="EMBL" id="AJA54034.1"/>
    </source>
</evidence>
<dbReference type="AlphaFoldDB" id="A0A0H3J815"/>
<dbReference type="eggNOG" id="ENOG5030H8T">
    <property type="taxonomic scope" value="Bacteria"/>
</dbReference>
<accession>A0A0H3J815</accession>
<evidence type="ECO:0000313" key="5">
    <source>
        <dbReference type="Proteomes" id="UP000030905"/>
    </source>
</evidence>
<dbReference type="EMBL" id="JPGY02000002">
    <property type="protein sequence ID" value="KRU10746.1"/>
    <property type="molecule type" value="Genomic_DNA"/>
</dbReference>
<dbReference type="RefSeq" id="WP_003445010.1">
    <property type="nucleotide sequence ID" value="NZ_ANZB01000006.1"/>
</dbReference>
<dbReference type="Proteomes" id="UP000028042">
    <property type="component" value="Unassembled WGS sequence"/>
</dbReference>
<dbReference type="EMBL" id="CP009268">
    <property type="protein sequence ID" value="AJA54034.1"/>
    <property type="molecule type" value="Genomic_DNA"/>
</dbReference>
<proteinExistence type="predicted"/>
<keyword evidence="5" id="KW-1185">Reference proteome</keyword>
<sequence>MSNVQTIIEGTKLAIEGAAVAGILTIVKIALDGVMDIGVEFLKAKKDKLVQQLGADKYNQKRQLAVDIYNRVEQEFKGQIGVAEEKLKAFDKYLAEKIPGIDQEDIQHFRESITGDANSKLLESGVVKPADTQKSAQVTTLTQENAALKQKLASIQSTAAVQEVK</sequence>
<protein>
    <submittedName>
        <fullName evidence="1">Phage-like protein</fullName>
    </submittedName>
</protein>
<evidence type="ECO:0000313" key="4">
    <source>
        <dbReference type="Proteomes" id="UP000028042"/>
    </source>
</evidence>
<dbReference type="PATRIC" id="fig|1262449.3.peg.2114"/>
<dbReference type="GeneID" id="93076092"/>
<dbReference type="EMBL" id="JPGY02000001">
    <property type="protein sequence ID" value="KRU13941.1"/>
    <property type="molecule type" value="Genomic_DNA"/>
</dbReference>
<reference evidence="2 4" key="3">
    <citation type="journal article" name="Genome Announc.">
        <title>Improved Draft Genome Sequence of Clostridium pasteurianum Strain ATCC 6013 (DSM 525) Using a Hybrid Next-Generation Sequencing Approach.</title>
        <authorList>
            <person name="Pyne M.E."/>
            <person name="Utturkar S."/>
            <person name="Brown S.D."/>
            <person name="Moo-Young M."/>
            <person name="Chung D.A."/>
            <person name="Chou C.P."/>
        </authorList>
    </citation>
    <scope>NUCLEOTIDE SEQUENCE [LARGE SCALE GENOMIC DNA]</scope>
    <source>
        <strain evidence="2 4">ATCC 6013</strain>
    </source>
</reference>
<evidence type="ECO:0000313" key="2">
    <source>
        <dbReference type="EMBL" id="KRU10746.1"/>
    </source>
</evidence>
<reference evidence="2" key="2">
    <citation type="submission" date="2015-10" db="EMBL/GenBank/DDBJ databases">
        <title>Improved Draft Genome Sequence of Clostridium pasteurianum Strain ATCC 6013 (DSM 525) Using a Hybrid Next-Generation Sequencing Approach.</title>
        <authorList>
            <person name="Pyne M.E."/>
            <person name="Utturkar S.M."/>
            <person name="Brown S.D."/>
            <person name="Moo-Young M."/>
            <person name="Chung D.A."/>
            <person name="Chou P.C."/>
        </authorList>
    </citation>
    <scope>NUCLEOTIDE SEQUENCE</scope>
    <source>
        <strain evidence="2">ATCC 6013</strain>
    </source>
</reference>
<organism evidence="1 5">
    <name type="scientific">Clostridium pasteurianum DSM 525 = ATCC 6013</name>
    <dbReference type="NCBI Taxonomy" id="1262449"/>
    <lineage>
        <taxon>Bacteria</taxon>
        <taxon>Bacillati</taxon>
        <taxon>Bacillota</taxon>
        <taxon>Clostridia</taxon>
        <taxon>Eubacteriales</taxon>
        <taxon>Clostridiaceae</taxon>
        <taxon>Clostridium</taxon>
    </lineage>
</organism>
<dbReference type="Proteomes" id="UP000030905">
    <property type="component" value="Chromosome"/>
</dbReference>
<dbReference type="KEGG" id="cpat:CLPA_c40170"/>
<gene>
    <name evidence="1" type="ORF">CLPA_c40170</name>
    <name evidence="3" type="ORF">CP6013_03197</name>
    <name evidence="2" type="ORF">CP6013_04038</name>
</gene>
<name>A0A0H3J815_CLOPA</name>
<reference evidence="1 5" key="1">
    <citation type="journal article" date="2015" name="Genome Announc.">
        <title>Complete Genome Sequence of the Nitrogen-Fixing and Solvent-Producing Clostridium pasteurianum DSM 525.</title>
        <authorList>
            <person name="Poehlein A."/>
            <person name="Grosse-Honebrink A."/>
            <person name="Zhang Y."/>
            <person name="Minton N.P."/>
            <person name="Daniel R."/>
        </authorList>
    </citation>
    <scope>NUCLEOTIDE SEQUENCE [LARGE SCALE GENOMIC DNA]</scope>
    <source>
        <strain evidence="1">DSM 525</strain>
        <strain evidence="5">DSM 525 / ATCC 6013</strain>
    </source>
</reference>
<dbReference type="KEGG" id="cpae:CPAST_c40170"/>
<evidence type="ECO:0000313" key="3">
    <source>
        <dbReference type="EMBL" id="KRU13941.1"/>
    </source>
</evidence>